<evidence type="ECO:0000256" key="2">
    <source>
        <dbReference type="ARBA" id="ARBA00009423"/>
    </source>
</evidence>
<organism evidence="10 11">
    <name type="scientific">Scleropages formosus</name>
    <name type="common">Asian bonytongue</name>
    <name type="synonym">Osteoglossum formosum</name>
    <dbReference type="NCBI Taxonomy" id="113540"/>
    <lineage>
        <taxon>Eukaryota</taxon>
        <taxon>Metazoa</taxon>
        <taxon>Chordata</taxon>
        <taxon>Craniata</taxon>
        <taxon>Vertebrata</taxon>
        <taxon>Euteleostomi</taxon>
        <taxon>Actinopterygii</taxon>
        <taxon>Neopterygii</taxon>
        <taxon>Teleostei</taxon>
        <taxon>Osteoglossocephala</taxon>
        <taxon>Osteoglossomorpha</taxon>
        <taxon>Osteoglossiformes</taxon>
        <taxon>Osteoglossidae</taxon>
        <taxon>Scleropages</taxon>
    </lineage>
</organism>
<dbReference type="PANTHER" id="PTHR13924:SF4">
    <property type="entry name" value="TRANSFORMING ACIDIC COILED-COIL-CONTAINING PROTEIN 3"/>
    <property type="match status" value="1"/>
</dbReference>
<dbReference type="GO" id="GO:0021987">
    <property type="term" value="P:cerebral cortex development"/>
    <property type="evidence" value="ECO:0007669"/>
    <property type="project" value="TreeGrafter"/>
</dbReference>
<protein>
    <recommendedName>
        <fullName evidence="9">Transforming acidic coiled-coil-containing protein C-terminal domain-containing protein</fullName>
    </recommendedName>
</protein>
<comment type="subcellular location">
    <subcellularLocation>
        <location evidence="1">Cytoplasm</location>
        <location evidence="1">Cytoskeleton</location>
    </subcellularLocation>
</comment>
<proteinExistence type="inferred from homology"/>
<accession>A0A8C9VPJ2</accession>
<dbReference type="InterPro" id="IPR039915">
    <property type="entry name" value="TACC"/>
</dbReference>
<evidence type="ECO:0000256" key="4">
    <source>
        <dbReference type="ARBA" id="ARBA00022553"/>
    </source>
</evidence>
<evidence type="ECO:0000259" key="9">
    <source>
        <dbReference type="Pfam" id="PF05010"/>
    </source>
</evidence>
<keyword evidence="4" id="KW-0597">Phosphoprotein</keyword>
<evidence type="ECO:0000313" key="10">
    <source>
        <dbReference type="Ensembl" id="ENSSFOP00015063090.1"/>
    </source>
</evidence>
<sequence>MSSPVNDENCGVLPLGKHSSSEATGDIFSCAQPTGRPSILRQSQVDNLLPKIAPKGVKVCFQTPRRDPLTNRIVSPTKSLGMAVPPGLNDCADQLAPQVRRLTVCFAIGVGCTIVPVEDVPIQSKGSYSWDFDNHEAVNPFKGSNLLGFSPSNTGPSEKMRTKQKAEMSALQAQLRREQLKVQSLEKSLEQKVKETEELTKLCDDLIVNVQKR</sequence>
<keyword evidence="6" id="KW-0206">Cytoskeleton</keyword>
<evidence type="ECO:0000313" key="11">
    <source>
        <dbReference type="Proteomes" id="UP000694397"/>
    </source>
</evidence>
<reference evidence="10" key="2">
    <citation type="submission" date="2025-08" db="UniProtKB">
        <authorList>
            <consortium name="Ensembl"/>
        </authorList>
    </citation>
    <scope>IDENTIFICATION</scope>
</reference>
<evidence type="ECO:0000256" key="7">
    <source>
        <dbReference type="SAM" id="Coils"/>
    </source>
</evidence>
<dbReference type="GO" id="GO:0005737">
    <property type="term" value="C:cytoplasm"/>
    <property type="evidence" value="ECO:0007669"/>
    <property type="project" value="TreeGrafter"/>
</dbReference>
<evidence type="ECO:0000256" key="6">
    <source>
        <dbReference type="ARBA" id="ARBA00023212"/>
    </source>
</evidence>
<keyword evidence="5 7" id="KW-0175">Coiled coil</keyword>
<evidence type="ECO:0000256" key="5">
    <source>
        <dbReference type="ARBA" id="ARBA00023054"/>
    </source>
</evidence>
<evidence type="ECO:0000256" key="3">
    <source>
        <dbReference type="ARBA" id="ARBA00022490"/>
    </source>
</evidence>
<reference evidence="10 11" key="1">
    <citation type="submission" date="2019-04" db="EMBL/GenBank/DDBJ databases">
        <authorList>
            <consortium name="Wellcome Sanger Institute Data Sharing"/>
        </authorList>
    </citation>
    <scope>NUCLEOTIDE SEQUENCE [LARGE SCALE GENOMIC DNA]</scope>
</reference>
<dbReference type="FunFam" id="1.20.5.1700:FF:000001">
    <property type="entry name" value="Transforming acidic coiled-coil-containing protein 1 isoform 2"/>
    <property type="match status" value="1"/>
</dbReference>
<dbReference type="GO" id="GO:0007052">
    <property type="term" value="P:mitotic spindle organization"/>
    <property type="evidence" value="ECO:0007669"/>
    <property type="project" value="InterPro"/>
</dbReference>
<dbReference type="GO" id="GO:0005856">
    <property type="term" value="C:cytoskeleton"/>
    <property type="evidence" value="ECO:0007669"/>
    <property type="project" value="UniProtKB-SubCell"/>
</dbReference>
<keyword evidence="11" id="KW-1185">Reference proteome</keyword>
<comment type="similarity">
    <text evidence="2">Belongs to the TACC family.</text>
</comment>
<evidence type="ECO:0000256" key="1">
    <source>
        <dbReference type="ARBA" id="ARBA00004245"/>
    </source>
</evidence>
<dbReference type="Ensembl" id="ENSSFOT00015043938.1">
    <property type="protein sequence ID" value="ENSSFOP00015063090.1"/>
    <property type="gene ID" value="ENSSFOG00015004338.2"/>
</dbReference>
<dbReference type="GeneTree" id="ENSGT01050000247485"/>
<dbReference type="Pfam" id="PF05010">
    <property type="entry name" value="TACC_C"/>
    <property type="match status" value="1"/>
</dbReference>
<feature type="domain" description="Transforming acidic coiled-coil-containing protein C-terminal" evidence="9">
    <location>
        <begin position="159"/>
        <end position="207"/>
    </location>
</feature>
<name>A0A8C9VPJ2_SCLFO</name>
<feature type="coiled-coil region" evidence="7">
    <location>
        <begin position="161"/>
        <end position="202"/>
    </location>
</feature>
<dbReference type="Gene3D" id="1.20.5.1700">
    <property type="match status" value="1"/>
</dbReference>
<dbReference type="GO" id="GO:0007097">
    <property type="term" value="P:nuclear migration"/>
    <property type="evidence" value="ECO:0007669"/>
    <property type="project" value="TreeGrafter"/>
</dbReference>
<dbReference type="AlphaFoldDB" id="A0A8C9VPJ2"/>
<dbReference type="OrthoDB" id="10255048at2759"/>
<dbReference type="Proteomes" id="UP000694397">
    <property type="component" value="Chromosome 21"/>
</dbReference>
<evidence type="ECO:0000256" key="8">
    <source>
        <dbReference type="SAM" id="MobiDB-lite"/>
    </source>
</evidence>
<dbReference type="PANTHER" id="PTHR13924">
    <property type="entry name" value="TRANSFORMING ACIDIC COILED-COIL CONTAINING PROTEIN 1/2"/>
    <property type="match status" value="1"/>
</dbReference>
<keyword evidence="3" id="KW-0963">Cytoplasm</keyword>
<reference evidence="10" key="3">
    <citation type="submission" date="2025-09" db="UniProtKB">
        <authorList>
            <consortium name="Ensembl"/>
        </authorList>
    </citation>
    <scope>IDENTIFICATION</scope>
</reference>
<feature type="region of interest" description="Disordered" evidence="8">
    <location>
        <begin position="1"/>
        <end position="22"/>
    </location>
</feature>
<dbReference type="InterPro" id="IPR007707">
    <property type="entry name" value="TACC_C"/>
</dbReference>